<reference evidence="1 2" key="1">
    <citation type="submission" date="2024-05" db="EMBL/GenBank/DDBJ databases">
        <title>The nuclear and mitochondrial genome assemblies of Tetragonisca angustula (Apidae: Meliponini), a tiny yet remarkable pollinator in the Neotropics.</title>
        <authorList>
            <person name="Ferrari R."/>
            <person name="Ricardo P.C."/>
            <person name="Dias F.C."/>
            <person name="Araujo N.S."/>
            <person name="Soares D.O."/>
            <person name="Zhou Q.-S."/>
            <person name="Zhu C.-D."/>
            <person name="Coutinho L."/>
            <person name="Airas M.C."/>
            <person name="Batista T.M."/>
        </authorList>
    </citation>
    <scope>NUCLEOTIDE SEQUENCE [LARGE SCALE GENOMIC DNA]</scope>
    <source>
        <strain evidence="1">ASF017062</strain>
        <tissue evidence="1">Abdomen</tissue>
    </source>
</reference>
<name>A0AAW0ZGS9_9HYME</name>
<sequence>MSILFTEGEVAVPSSLTVTTDRPALTFSRAVTKLNNATERVSRLLSLRRRSPEPSRRRYARKKEWFDDSRTCHVFLPSLVFQCRLPRFNDESNSRGRIVRLAYNLLR</sequence>
<keyword evidence="2" id="KW-1185">Reference proteome</keyword>
<gene>
    <name evidence="1" type="ORF">QLX08_009447</name>
</gene>
<dbReference type="EMBL" id="JAWNGG020000208">
    <property type="protein sequence ID" value="KAK9296614.1"/>
    <property type="molecule type" value="Genomic_DNA"/>
</dbReference>
<dbReference type="Proteomes" id="UP001432146">
    <property type="component" value="Unassembled WGS sequence"/>
</dbReference>
<dbReference type="AlphaFoldDB" id="A0AAW0ZGS9"/>
<evidence type="ECO:0000313" key="1">
    <source>
        <dbReference type="EMBL" id="KAK9296614.1"/>
    </source>
</evidence>
<comment type="caution">
    <text evidence="1">The sequence shown here is derived from an EMBL/GenBank/DDBJ whole genome shotgun (WGS) entry which is preliminary data.</text>
</comment>
<organism evidence="1 2">
    <name type="scientific">Tetragonisca angustula</name>
    <dbReference type="NCBI Taxonomy" id="166442"/>
    <lineage>
        <taxon>Eukaryota</taxon>
        <taxon>Metazoa</taxon>
        <taxon>Ecdysozoa</taxon>
        <taxon>Arthropoda</taxon>
        <taxon>Hexapoda</taxon>
        <taxon>Insecta</taxon>
        <taxon>Pterygota</taxon>
        <taxon>Neoptera</taxon>
        <taxon>Endopterygota</taxon>
        <taxon>Hymenoptera</taxon>
        <taxon>Apocrita</taxon>
        <taxon>Aculeata</taxon>
        <taxon>Apoidea</taxon>
        <taxon>Anthophila</taxon>
        <taxon>Apidae</taxon>
        <taxon>Tetragonisca</taxon>
    </lineage>
</organism>
<evidence type="ECO:0000313" key="2">
    <source>
        <dbReference type="Proteomes" id="UP001432146"/>
    </source>
</evidence>
<proteinExistence type="predicted"/>
<protein>
    <submittedName>
        <fullName evidence="1">Uncharacterized protein</fullName>
    </submittedName>
</protein>
<accession>A0AAW0ZGS9</accession>